<reference evidence="5" key="1">
    <citation type="submission" date="2020-08" db="EMBL/GenBank/DDBJ databases">
        <title>Genome public.</title>
        <authorList>
            <person name="Liu C."/>
            <person name="Sun Q."/>
        </authorList>
    </citation>
    <scope>NUCLEOTIDE SEQUENCE</scope>
    <source>
        <strain evidence="5">NSJ-64</strain>
    </source>
</reference>
<dbReference type="InterPro" id="IPR009835">
    <property type="entry name" value="SrtB"/>
</dbReference>
<proteinExistence type="predicted"/>
<protein>
    <submittedName>
        <fullName evidence="5">Class B sortase</fullName>
    </submittedName>
</protein>
<name>A0A926EN65_9FIRM</name>
<feature type="chain" id="PRO_5039258480" evidence="4">
    <location>
        <begin position="28"/>
        <end position="281"/>
    </location>
</feature>
<dbReference type="Pfam" id="PF04203">
    <property type="entry name" value="Sortase"/>
    <property type="match status" value="1"/>
</dbReference>
<evidence type="ECO:0000256" key="1">
    <source>
        <dbReference type="ARBA" id="ARBA00022801"/>
    </source>
</evidence>
<evidence type="ECO:0000313" key="6">
    <source>
        <dbReference type="Proteomes" id="UP000623678"/>
    </source>
</evidence>
<keyword evidence="4" id="KW-0732">Signal</keyword>
<evidence type="ECO:0000256" key="2">
    <source>
        <dbReference type="PIRSR" id="PIRSR605754-1"/>
    </source>
</evidence>
<organism evidence="5 6">
    <name type="scientific">Youxingia wuxianensis</name>
    <dbReference type="NCBI Taxonomy" id="2763678"/>
    <lineage>
        <taxon>Bacteria</taxon>
        <taxon>Bacillati</taxon>
        <taxon>Bacillota</taxon>
        <taxon>Clostridia</taxon>
        <taxon>Eubacteriales</taxon>
        <taxon>Oscillospiraceae</taxon>
        <taxon>Youxingia</taxon>
    </lineage>
</organism>
<gene>
    <name evidence="5" type="ORF">H8705_07495</name>
</gene>
<dbReference type="InterPro" id="IPR005754">
    <property type="entry name" value="Sortase"/>
</dbReference>
<dbReference type="AlphaFoldDB" id="A0A926EN65"/>
<accession>A0A926EN65</accession>
<dbReference type="Gene3D" id="2.40.260.10">
    <property type="entry name" value="Sortase"/>
    <property type="match status" value="1"/>
</dbReference>
<sequence length="281" mass="31912">MIANTKRGLALALAICFLLCLSGCSGKDDKQPPASSPSGEYDENGGFRPSVPDRKQELTQAVQENGDSVAWLTLPNTEIDDVVVQGENNEFYLRKDAKKNYSYAGCYYMDYENTVGEDETDFSQNTIIYGHNLGKPMGVKDDPNGDKFAQLLKLTYPETAKNTPYIFLTTKNGEYIYEIFAVFYSEAMTKPVPYHLVNYSEDDFNELIEDVKSRSLYLYDTQVSAQDKVLTLSTCSYKYGSYSQNPDQRFVVMGRLVQEGEPYYEQAQMMVNDMPREPEFD</sequence>
<dbReference type="InterPro" id="IPR023365">
    <property type="entry name" value="Sortase_dom-sf"/>
</dbReference>
<evidence type="ECO:0000256" key="4">
    <source>
        <dbReference type="SAM" id="SignalP"/>
    </source>
</evidence>
<feature type="active site" description="Acyl-thioester intermediate" evidence="2">
    <location>
        <position position="235"/>
    </location>
</feature>
<keyword evidence="6" id="KW-1185">Reference proteome</keyword>
<dbReference type="GO" id="GO:0016787">
    <property type="term" value="F:hydrolase activity"/>
    <property type="evidence" value="ECO:0007669"/>
    <property type="project" value="UniProtKB-KW"/>
</dbReference>
<evidence type="ECO:0000313" key="5">
    <source>
        <dbReference type="EMBL" id="MBC8585425.1"/>
    </source>
</evidence>
<comment type="caution">
    <text evidence="5">The sequence shown here is derived from an EMBL/GenBank/DDBJ whole genome shotgun (WGS) entry which is preliminary data.</text>
</comment>
<feature type="active site" description="Proton donor/acceptor" evidence="2">
    <location>
        <position position="131"/>
    </location>
</feature>
<keyword evidence="1" id="KW-0378">Hydrolase</keyword>
<dbReference type="CDD" id="cd05826">
    <property type="entry name" value="Sortase_B"/>
    <property type="match status" value="1"/>
</dbReference>
<evidence type="ECO:0000256" key="3">
    <source>
        <dbReference type="SAM" id="MobiDB-lite"/>
    </source>
</evidence>
<feature type="signal peptide" evidence="4">
    <location>
        <begin position="1"/>
        <end position="27"/>
    </location>
</feature>
<dbReference type="Proteomes" id="UP000623678">
    <property type="component" value="Unassembled WGS sequence"/>
</dbReference>
<feature type="region of interest" description="Disordered" evidence="3">
    <location>
        <begin position="28"/>
        <end position="52"/>
    </location>
</feature>
<dbReference type="SUPFAM" id="SSF63817">
    <property type="entry name" value="Sortase"/>
    <property type="match status" value="1"/>
</dbReference>
<dbReference type="EMBL" id="JACRTD010000004">
    <property type="protein sequence ID" value="MBC8585425.1"/>
    <property type="molecule type" value="Genomic_DNA"/>
</dbReference>